<dbReference type="InParanoid" id="A0A0H2R6Y3"/>
<dbReference type="EMBL" id="KQ086160">
    <property type="protein sequence ID" value="KLO07112.1"/>
    <property type="molecule type" value="Genomic_DNA"/>
</dbReference>
<dbReference type="PROSITE" id="PS50865">
    <property type="entry name" value="ZF_MYND_2"/>
    <property type="match status" value="1"/>
</dbReference>
<dbReference type="Gene3D" id="1.10.220.160">
    <property type="match status" value="1"/>
</dbReference>
<evidence type="ECO:0000256" key="1">
    <source>
        <dbReference type="ARBA" id="ARBA00022723"/>
    </source>
</evidence>
<name>A0A0H2R6Y3_9AGAM</name>
<dbReference type="AlphaFoldDB" id="A0A0H2R6Y3"/>
<dbReference type="InterPro" id="IPR002893">
    <property type="entry name" value="Znf_MYND"/>
</dbReference>
<dbReference type="Proteomes" id="UP000053477">
    <property type="component" value="Unassembled WGS sequence"/>
</dbReference>
<evidence type="ECO:0000256" key="3">
    <source>
        <dbReference type="ARBA" id="ARBA00022833"/>
    </source>
</evidence>
<gene>
    <name evidence="7" type="ORF">SCHPADRAFT_664396</name>
</gene>
<dbReference type="Gene3D" id="6.10.140.2220">
    <property type="match status" value="1"/>
</dbReference>
<reference evidence="7 8" key="1">
    <citation type="submission" date="2015-04" db="EMBL/GenBank/DDBJ databases">
        <title>Complete genome sequence of Schizopora paradoxa KUC8140, a cosmopolitan wood degrader in East Asia.</title>
        <authorList>
            <consortium name="DOE Joint Genome Institute"/>
            <person name="Min B."/>
            <person name="Park H."/>
            <person name="Jang Y."/>
            <person name="Kim J.-J."/>
            <person name="Kim K.H."/>
            <person name="Pangilinan J."/>
            <person name="Lipzen A."/>
            <person name="Riley R."/>
            <person name="Grigoriev I.V."/>
            <person name="Spatafora J.W."/>
            <person name="Choi I.-G."/>
        </authorList>
    </citation>
    <scope>NUCLEOTIDE SEQUENCE [LARGE SCALE GENOMIC DNA]</scope>
    <source>
        <strain evidence="7 8">KUC8140</strain>
    </source>
</reference>
<keyword evidence="2 4" id="KW-0863">Zinc-finger</keyword>
<feature type="region of interest" description="Disordered" evidence="5">
    <location>
        <begin position="1"/>
        <end position="27"/>
    </location>
</feature>
<evidence type="ECO:0000313" key="8">
    <source>
        <dbReference type="Proteomes" id="UP000053477"/>
    </source>
</evidence>
<keyword evidence="3" id="KW-0862">Zinc</keyword>
<dbReference type="STRING" id="27342.A0A0H2R6Y3"/>
<sequence length="619" mass="70278">MSTNPALSIRQRARERARQPKQHTDQEMRHIMSTVLPRAKNGSFRDMQFFGEGVGKSSQFIVQEVFEAFLEHLQASKVPLIDATPASLDRSPSDLKVERAVTALRVLGSAARHIDLIQTKPEICELLVARWPDLLAWMWYFYHSYFEKNSGSRGFKMEIYRCICMVFMMACLRDKYTLAIAEVNGSIQLATLLCMVDTKGTFLNRETACLGLFTLLHFLQIQVTIASLDEVLEALGGNAKPFMDVTIARLEDTFNAPEIVDRTTFVYTTIFLVIGNTDSVIGHPIWVAMRAKNPIVILTNAVRRVLDILPTASSGRYGPDSASKLRHFVTTVLFHISTTLLKDSVRVKLALQALQAEIMTALIDCAPLAFSFRPFDRDAIVKVLKQLTWLTMHLPVARQASAELEKLERTCSVQGRFNASTLDVRNAWVTFYDAILARRTILEQMQTLDSTPMACDNCFRFDERANFKKCAGCGMTHYCSRDCQSRAWKEKGHRDECKTLKNNTSKRKQRTVNQEKYFLARIAVNDAQHKKEQLGQMARMGLKKLSVSLDYIDFPPSCFINCNMEELDSFGRETTEMMQITRKWLERCREALPQSSSESSTEIPDSVSYTEVALPDNLS</sequence>
<evidence type="ECO:0000256" key="2">
    <source>
        <dbReference type="ARBA" id="ARBA00022771"/>
    </source>
</evidence>
<evidence type="ECO:0000256" key="4">
    <source>
        <dbReference type="PROSITE-ProRule" id="PRU00134"/>
    </source>
</evidence>
<dbReference type="Pfam" id="PF01753">
    <property type="entry name" value="zf-MYND"/>
    <property type="match status" value="1"/>
</dbReference>
<accession>A0A0H2R6Y3</accession>
<proteinExistence type="predicted"/>
<dbReference type="PROSITE" id="PS01360">
    <property type="entry name" value="ZF_MYND_1"/>
    <property type="match status" value="1"/>
</dbReference>
<keyword evidence="1" id="KW-0479">Metal-binding</keyword>
<dbReference type="OrthoDB" id="265717at2759"/>
<organism evidence="7 8">
    <name type="scientific">Schizopora paradoxa</name>
    <dbReference type="NCBI Taxonomy" id="27342"/>
    <lineage>
        <taxon>Eukaryota</taxon>
        <taxon>Fungi</taxon>
        <taxon>Dikarya</taxon>
        <taxon>Basidiomycota</taxon>
        <taxon>Agaricomycotina</taxon>
        <taxon>Agaricomycetes</taxon>
        <taxon>Hymenochaetales</taxon>
        <taxon>Schizoporaceae</taxon>
        <taxon>Schizopora</taxon>
    </lineage>
</organism>
<keyword evidence="8" id="KW-1185">Reference proteome</keyword>
<evidence type="ECO:0000259" key="6">
    <source>
        <dbReference type="PROSITE" id="PS50865"/>
    </source>
</evidence>
<feature type="region of interest" description="Disordered" evidence="5">
    <location>
        <begin position="593"/>
        <end position="619"/>
    </location>
</feature>
<feature type="domain" description="MYND-type" evidence="6">
    <location>
        <begin position="455"/>
        <end position="497"/>
    </location>
</feature>
<feature type="compositionally biased region" description="Low complexity" evidence="5">
    <location>
        <begin position="595"/>
        <end position="608"/>
    </location>
</feature>
<dbReference type="GO" id="GO:0008270">
    <property type="term" value="F:zinc ion binding"/>
    <property type="evidence" value="ECO:0007669"/>
    <property type="project" value="UniProtKB-KW"/>
</dbReference>
<feature type="compositionally biased region" description="Basic and acidic residues" evidence="5">
    <location>
        <begin position="12"/>
        <end position="27"/>
    </location>
</feature>
<dbReference type="SUPFAM" id="SSF144232">
    <property type="entry name" value="HIT/MYND zinc finger-like"/>
    <property type="match status" value="1"/>
</dbReference>
<protein>
    <recommendedName>
        <fullName evidence="6">MYND-type domain-containing protein</fullName>
    </recommendedName>
</protein>
<evidence type="ECO:0000313" key="7">
    <source>
        <dbReference type="EMBL" id="KLO07112.1"/>
    </source>
</evidence>
<evidence type="ECO:0000256" key="5">
    <source>
        <dbReference type="SAM" id="MobiDB-lite"/>
    </source>
</evidence>